<dbReference type="OrthoDB" id="9772136at2"/>
<dbReference type="Pfam" id="PF01594">
    <property type="entry name" value="AI-2E_transport"/>
    <property type="match status" value="1"/>
</dbReference>
<sequence>MDNFKRWFFSEQTQTYVTLILLVALIYWARTFMPVILLIIIFASLGISGGRWLERRLKIPYAIGVVGFYVLMIVGVIWVISLVAPIFYREGYSLIQSSIKTVQNYPYLSKQFSGYLSQTDLDEKITNSVTTFLHMSLVAVQSVWKVVTEVAIAVLLSLVYAISLHPLKRFGKQFKHSDFPDFFQNIFTLSNKFIYILGQIIRVQVEIDLINTTISTIGFILLGMPSPLVLGSMVMVLGLIPVAGVLISLVPLTIVAFSTGGWVLALEMLIFILCIHTFEAYFLHPKLMASRSDLPVFVTFISLIVMERLLGPWGLILGVPIVSFFLDVLNVHKFTHNAID</sequence>
<dbReference type="Proteomes" id="UP000051655">
    <property type="component" value="Unassembled WGS sequence"/>
</dbReference>
<feature type="transmembrane region" description="Helical" evidence="6">
    <location>
        <begin position="59"/>
        <end position="88"/>
    </location>
</feature>
<evidence type="ECO:0000256" key="3">
    <source>
        <dbReference type="ARBA" id="ARBA00022692"/>
    </source>
</evidence>
<feature type="transmembrane region" description="Helical" evidence="6">
    <location>
        <begin position="207"/>
        <end position="224"/>
    </location>
</feature>
<dbReference type="InterPro" id="IPR002549">
    <property type="entry name" value="AI-2E-like"/>
</dbReference>
<feature type="transmembrane region" description="Helical" evidence="6">
    <location>
        <begin position="263"/>
        <end position="284"/>
    </location>
</feature>
<organism evidence="7 8">
    <name type="scientific">Weissella kandleri</name>
    <dbReference type="NCBI Taxonomy" id="1616"/>
    <lineage>
        <taxon>Bacteria</taxon>
        <taxon>Bacillati</taxon>
        <taxon>Bacillota</taxon>
        <taxon>Bacilli</taxon>
        <taxon>Lactobacillales</taxon>
        <taxon>Lactobacillaceae</taxon>
        <taxon>Weissella</taxon>
    </lineage>
</organism>
<evidence type="ECO:0008006" key="9">
    <source>
        <dbReference type="Google" id="ProtNLM"/>
    </source>
</evidence>
<comment type="similarity">
    <text evidence="2">Belongs to the autoinducer-2 exporter (AI-2E) (TC 2.A.86) family.</text>
</comment>
<name>A0A0R2JM06_9LACO</name>
<dbReference type="GO" id="GO:0055085">
    <property type="term" value="P:transmembrane transport"/>
    <property type="evidence" value="ECO:0007669"/>
    <property type="project" value="TreeGrafter"/>
</dbReference>
<evidence type="ECO:0000313" key="7">
    <source>
        <dbReference type="EMBL" id="KRN75431.1"/>
    </source>
</evidence>
<keyword evidence="5 6" id="KW-0472">Membrane</keyword>
<keyword evidence="3 6" id="KW-0812">Transmembrane</keyword>
<gene>
    <name evidence="7" type="ORF">IV73_GL000597</name>
</gene>
<dbReference type="STRING" id="1616.IV73_GL000597"/>
<proteinExistence type="inferred from homology"/>
<dbReference type="GO" id="GO:0016020">
    <property type="term" value="C:membrane"/>
    <property type="evidence" value="ECO:0007669"/>
    <property type="project" value="UniProtKB-SubCell"/>
</dbReference>
<evidence type="ECO:0000256" key="4">
    <source>
        <dbReference type="ARBA" id="ARBA00022989"/>
    </source>
</evidence>
<dbReference type="PANTHER" id="PTHR21716:SF62">
    <property type="entry name" value="TRANSPORT PROTEIN YDBI-RELATED"/>
    <property type="match status" value="1"/>
</dbReference>
<feature type="transmembrane region" description="Helical" evidence="6">
    <location>
        <begin position="20"/>
        <end position="47"/>
    </location>
</feature>
<feature type="transmembrane region" description="Helical" evidence="6">
    <location>
        <begin position="142"/>
        <end position="162"/>
    </location>
</feature>
<dbReference type="PANTHER" id="PTHR21716">
    <property type="entry name" value="TRANSMEMBRANE PROTEIN"/>
    <property type="match status" value="1"/>
</dbReference>
<comment type="subcellular location">
    <subcellularLocation>
        <location evidence="1">Membrane</location>
        <topology evidence="1">Multi-pass membrane protein</topology>
    </subcellularLocation>
</comment>
<dbReference type="RefSeq" id="WP_057754546.1">
    <property type="nucleotide sequence ID" value="NZ_JQBP01000002.1"/>
</dbReference>
<comment type="caution">
    <text evidence="7">The sequence shown here is derived from an EMBL/GenBank/DDBJ whole genome shotgun (WGS) entry which is preliminary data.</text>
</comment>
<feature type="transmembrane region" description="Helical" evidence="6">
    <location>
        <begin position="296"/>
        <end position="326"/>
    </location>
</feature>
<keyword evidence="4 6" id="KW-1133">Transmembrane helix</keyword>
<evidence type="ECO:0000256" key="2">
    <source>
        <dbReference type="ARBA" id="ARBA00009773"/>
    </source>
</evidence>
<dbReference type="PATRIC" id="fig|1616.3.peg.614"/>
<reference evidence="7 8" key="1">
    <citation type="journal article" date="2015" name="Genome Announc.">
        <title>Expanding the biotechnology potential of lactobacilli through comparative genomics of 213 strains and associated genera.</title>
        <authorList>
            <person name="Sun Z."/>
            <person name="Harris H.M."/>
            <person name="McCann A."/>
            <person name="Guo C."/>
            <person name="Argimon S."/>
            <person name="Zhang W."/>
            <person name="Yang X."/>
            <person name="Jeffery I.B."/>
            <person name="Cooney J.C."/>
            <person name="Kagawa T.F."/>
            <person name="Liu W."/>
            <person name="Song Y."/>
            <person name="Salvetti E."/>
            <person name="Wrobel A."/>
            <person name="Rasinkangas P."/>
            <person name="Parkhill J."/>
            <person name="Rea M.C."/>
            <person name="O'Sullivan O."/>
            <person name="Ritari J."/>
            <person name="Douillard F.P."/>
            <person name="Paul Ross R."/>
            <person name="Yang R."/>
            <person name="Briner A.E."/>
            <person name="Felis G.E."/>
            <person name="de Vos W.M."/>
            <person name="Barrangou R."/>
            <person name="Klaenhammer T.R."/>
            <person name="Caufield P.W."/>
            <person name="Cui Y."/>
            <person name="Zhang H."/>
            <person name="O'Toole P.W."/>
        </authorList>
    </citation>
    <scope>NUCLEOTIDE SEQUENCE [LARGE SCALE GENOMIC DNA]</scope>
    <source>
        <strain evidence="7 8">DSM 20593</strain>
    </source>
</reference>
<protein>
    <recommendedName>
        <fullName evidence="9">Permease</fullName>
    </recommendedName>
</protein>
<evidence type="ECO:0000256" key="5">
    <source>
        <dbReference type="ARBA" id="ARBA00023136"/>
    </source>
</evidence>
<evidence type="ECO:0000256" key="1">
    <source>
        <dbReference type="ARBA" id="ARBA00004141"/>
    </source>
</evidence>
<dbReference type="AlphaFoldDB" id="A0A0R2JM06"/>
<accession>A0A0R2JM06</accession>
<keyword evidence="8" id="KW-1185">Reference proteome</keyword>
<dbReference type="EMBL" id="JQBP01000002">
    <property type="protein sequence ID" value="KRN75431.1"/>
    <property type="molecule type" value="Genomic_DNA"/>
</dbReference>
<evidence type="ECO:0000313" key="8">
    <source>
        <dbReference type="Proteomes" id="UP000051655"/>
    </source>
</evidence>
<evidence type="ECO:0000256" key="6">
    <source>
        <dbReference type="SAM" id="Phobius"/>
    </source>
</evidence>
<feature type="transmembrane region" description="Helical" evidence="6">
    <location>
        <begin position="236"/>
        <end position="257"/>
    </location>
</feature>